<evidence type="ECO:0000256" key="2">
    <source>
        <dbReference type="ARBA" id="ARBA00008823"/>
    </source>
</evidence>
<accession>N8S650</accession>
<reference evidence="17" key="1">
    <citation type="submission" date="2013-02" db="EMBL/GenBank/DDBJ databases">
        <title>The Genome Sequence of Acinetobacter sp. NIPH 973.</title>
        <authorList>
            <consortium name="The Broad Institute Genome Sequencing Platform"/>
            <consortium name="The Broad Institute Genome Sequencing Center for Infectious Disease"/>
            <person name="Cerqueira G."/>
            <person name="Feldgarden M."/>
            <person name="Courvalin P."/>
            <person name="Perichon B."/>
            <person name="Grillot-Courvalin C."/>
            <person name="Clermont D."/>
            <person name="Rocha E."/>
            <person name="Yoon E.-J."/>
            <person name="Nemec A."/>
            <person name="Walker B."/>
            <person name="Young S.K."/>
            <person name="Zeng Q."/>
            <person name="Gargeya S."/>
            <person name="Fitzgerald M."/>
            <person name="Haas B."/>
            <person name="Abouelleil A."/>
            <person name="Alvarado L."/>
            <person name="Arachchi H.M."/>
            <person name="Berlin A.M."/>
            <person name="Chapman S.B."/>
            <person name="Dewar J."/>
            <person name="Goldberg J."/>
            <person name="Griggs A."/>
            <person name="Gujja S."/>
            <person name="Hansen M."/>
            <person name="Howarth C."/>
            <person name="Imamovic A."/>
            <person name="Larimer J."/>
            <person name="McCowan C."/>
            <person name="Murphy C."/>
            <person name="Neiman D."/>
            <person name="Pearson M."/>
            <person name="Priest M."/>
            <person name="Roberts A."/>
            <person name="Saif S."/>
            <person name="Shea T."/>
            <person name="Sisk P."/>
            <person name="Sykes S."/>
            <person name="Wortman J."/>
            <person name="Nusbaum C."/>
            <person name="Birren B."/>
        </authorList>
    </citation>
    <scope>NUCLEOTIDE SEQUENCE [LARGE SCALE GENOMIC DNA]</scope>
    <source>
        <strain evidence="17">NIPH 973</strain>
    </source>
</reference>
<keyword evidence="12 14" id="KW-0143">Chaperone</keyword>
<dbReference type="SUPFAM" id="SSF158442">
    <property type="entry name" value="DsbB-like"/>
    <property type="match status" value="1"/>
</dbReference>
<name>N8S650_9GAMM</name>
<keyword evidence="5" id="KW-0997">Cell inner membrane</keyword>
<sequence>MQWSYRFVSGVLVLASIIGMTFALYLEHVVGLEPCPLCIFQRVGLMTMGIVALIAFVHNPISNAMNRCYAMLTTLGILWSVGVAARHVWIQTLPPDQIPSCGPGLNYLIDTLPLKTIMQQVLQGSGECAAIDWTFWGLALPVWSLIFFSFLLLICLWQIFRAYPMPNNYSK</sequence>
<dbReference type="GO" id="GO:0006457">
    <property type="term" value="P:protein folding"/>
    <property type="evidence" value="ECO:0007669"/>
    <property type="project" value="InterPro"/>
</dbReference>
<dbReference type="RefSeq" id="WP_004704371.1">
    <property type="nucleotide sequence ID" value="NZ_CP059551.1"/>
</dbReference>
<dbReference type="EMBL" id="APOO01000026">
    <property type="protein sequence ID" value="ENU41309.1"/>
    <property type="molecule type" value="Genomic_DNA"/>
</dbReference>
<evidence type="ECO:0000256" key="1">
    <source>
        <dbReference type="ARBA" id="ARBA00004429"/>
    </source>
</evidence>
<reference evidence="16 17" key="2">
    <citation type="journal article" date="2015" name="Int. J. Syst. Evol. Microbiol.">
        <title>Acinetobacter seifertii sp. nov., a member of the Acinetobacter calcoaceticus-Acinetobacter baumannii complex isolated from human clinical specimens.</title>
        <authorList>
            <person name="Nemec A."/>
            <person name="Krizova L."/>
            <person name="Maixnerova M."/>
            <person name="Sedo O."/>
            <person name="Brisse S."/>
            <person name="Higgins P.G."/>
        </authorList>
    </citation>
    <scope>NUCLEOTIDE SEQUENCE [LARGE SCALE GENOMIC DNA]</scope>
    <source>
        <strain evidence="16 17">NIPH 973</strain>
    </source>
</reference>
<evidence type="ECO:0000313" key="17">
    <source>
        <dbReference type="Proteomes" id="UP000013065"/>
    </source>
</evidence>
<evidence type="ECO:0000256" key="6">
    <source>
        <dbReference type="ARBA" id="ARBA00022692"/>
    </source>
</evidence>
<dbReference type="InterPro" id="IPR050183">
    <property type="entry name" value="DsbB"/>
</dbReference>
<protein>
    <recommendedName>
        <fullName evidence="14">Disulfide bond formation protein B</fullName>
    </recommendedName>
    <alternativeName>
        <fullName evidence="14">Disulfide oxidoreductase</fullName>
    </alternativeName>
</protein>
<evidence type="ECO:0000256" key="10">
    <source>
        <dbReference type="ARBA" id="ARBA00023136"/>
    </source>
</evidence>
<evidence type="ECO:0000256" key="13">
    <source>
        <dbReference type="ARBA" id="ARBA00023284"/>
    </source>
</evidence>
<keyword evidence="7 14" id="KW-0249">Electron transport</keyword>
<dbReference type="GO" id="GO:0015035">
    <property type="term" value="F:protein-disulfide reductase activity"/>
    <property type="evidence" value="ECO:0007669"/>
    <property type="project" value="UniProtKB-UniRule"/>
</dbReference>
<comment type="similarity">
    <text evidence="2 14">Belongs to the DsbB family.</text>
</comment>
<dbReference type="PANTHER" id="PTHR36570">
    <property type="entry name" value="DISULFIDE BOND FORMATION PROTEIN B"/>
    <property type="match status" value="1"/>
</dbReference>
<feature type="transmembrane region" description="Helical" evidence="15">
    <location>
        <begin position="69"/>
        <end position="89"/>
    </location>
</feature>
<comment type="caution">
    <text evidence="14">Lacks conserved residue(s) required for the propagation of feature annotation.</text>
</comment>
<evidence type="ECO:0000313" key="16">
    <source>
        <dbReference type="EMBL" id="ENU41309.1"/>
    </source>
</evidence>
<keyword evidence="3 14" id="KW-0813">Transport</keyword>
<evidence type="ECO:0000256" key="12">
    <source>
        <dbReference type="ARBA" id="ARBA00023186"/>
    </source>
</evidence>
<comment type="subcellular location">
    <subcellularLocation>
        <location evidence="1">Cell inner membrane</location>
        <topology evidence="1">Multi-pass membrane protein</topology>
    </subcellularLocation>
    <subcellularLocation>
        <location evidence="14">Cell membrane</location>
        <topology evidence="14">Multi-pass membrane protein</topology>
    </subcellularLocation>
</comment>
<keyword evidence="8 14" id="KW-1133">Transmembrane helix</keyword>
<dbReference type="HAMAP" id="MF_00286">
    <property type="entry name" value="DsbB"/>
    <property type="match status" value="1"/>
</dbReference>
<keyword evidence="6 14" id="KW-0812">Transmembrane</keyword>
<dbReference type="InterPro" id="IPR003752">
    <property type="entry name" value="DiS_bond_form_DsbB/BdbC"/>
</dbReference>
<evidence type="ECO:0000256" key="8">
    <source>
        <dbReference type="ARBA" id="ARBA00022989"/>
    </source>
</evidence>
<evidence type="ECO:0000256" key="5">
    <source>
        <dbReference type="ARBA" id="ARBA00022519"/>
    </source>
</evidence>
<gene>
    <name evidence="14" type="primary">dsbB</name>
    <name evidence="16" type="ORF">F985_04113</name>
</gene>
<dbReference type="OrthoDB" id="3711263at2"/>
<keyword evidence="11 14" id="KW-1015">Disulfide bond</keyword>
<keyword evidence="9 14" id="KW-0560">Oxidoreductase</keyword>
<comment type="function">
    <text evidence="14">Required for disulfide bond formation in some periplasmic proteins. Acts by oxidizing the DsbA protein.</text>
</comment>
<dbReference type="Pfam" id="PF02600">
    <property type="entry name" value="DsbB"/>
    <property type="match status" value="1"/>
</dbReference>
<evidence type="ECO:0000256" key="7">
    <source>
        <dbReference type="ARBA" id="ARBA00022982"/>
    </source>
</evidence>
<keyword evidence="10 14" id="KW-0472">Membrane</keyword>
<proteinExistence type="inferred from homology"/>
<evidence type="ECO:0000256" key="14">
    <source>
        <dbReference type="HAMAP-Rule" id="MF_00286"/>
    </source>
</evidence>
<dbReference type="InterPro" id="IPR022920">
    <property type="entry name" value="Disulphide_bond_form_DsbB"/>
</dbReference>
<dbReference type="HOGENOM" id="CLU_098660_1_1_6"/>
<comment type="caution">
    <text evidence="16">The sequence shown here is derived from an EMBL/GenBank/DDBJ whole genome shotgun (WGS) entry which is preliminary data.</text>
</comment>
<feature type="topological domain" description="Cytoplasmic" evidence="14">
    <location>
        <begin position="1"/>
        <end position="8"/>
    </location>
</feature>
<dbReference type="GO" id="GO:0009055">
    <property type="term" value="F:electron transfer activity"/>
    <property type="evidence" value="ECO:0007669"/>
    <property type="project" value="UniProtKB-UniRule"/>
</dbReference>
<feature type="topological domain" description="Periplasmic" evidence="14">
    <location>
        <begin position="26"/>
        <end position="43"/>
    </location>
</feature>
<feature type="disulfide bond" description="Redox-active" evidence="14">
    <location>
        <begin position="35"/>
        <end position="38"/>
    </location>
</feature>
<feature type="transmembrane region" description="Helical" evidence="15">
    <location>
        <begin position="39"/>
        <end position="57"/>
    </location>
</feature>
<dbReference type="InterPro" id="IPR023380">
    <property type="entry name" value="DsbB-like_sf"/>
</dbReference>
<organism evidence="16 17">
    <name type="scientific">Acinetobacter seifertii</name>
    <dbReference type="NCBI Taxonomy" id="1530123"/>
    <lineage>
        <taxon>Bacteria</taxon>
        <taxon>Pseudomonadati</taxon>
        <taxon>Pseudomonadota</taxon>
        <taxon>Gammaproteobacteria</taxon>
        <taxon>Moraxellales</taxon>
        <taxon>Moraxellaceae</taxon>
        <taxon>Acinetobacter</taxon>
        <taxon>Acinetobacter calcoaceticus/baumannii complex</taxon>
    </lineage>
</organism>
<evidence type="ECO:0000256" key="11">
    <source>
        <dbReference type="ARBA" id="ARBA00023157"/>
    </source>
</evidence>
<evidence type="ECO:0000256" key="15">
    <source>
        <dbReference type="SAM" id="Phobius"/>
    </source>
</evidence>
<feature type="topological domain" description="Cytoplasmic" evidence="14">
    <location>
        <begin position="162"/>
        <end position="171"/>
    </location>
</feature>
<keyword evidence="13 14" id="KW-0676">Redox-active center</keyword>
<feature type="transmembrane region" description="Helical" evidence="15">
    <location>
        <begin position="142"/>
        <end position="163"/>
    </location>
</feature>
<evidence type="ECO:0000256" key="9">
    <source>
        <dbReference type="ARBA" id="ARBA00023002"/>
    </source>
</evidence>
<dbReference type="Gene3D" id="1.20.1550.10">
    <property type="entry name" value="DsbB-like"/>
    <property type="match status" value="1"/>
</dbReference>
<keyword evidence="4 14" id="KW-1003">Cell membrane</keyword>
<dbReference type="PANTHER" id="PTHR36570:SF3">
    <property type="entry name" value="DISULFIDE BOND FORMATION PROTEIN B"/>
    <property type="match status" value="1"/>
</dbReference>
<dbReference type="GO" id="GO:0005886">
    <property type="term" value="C:plasma membrane"/>
    <property type="evidence" value="ECO:0007669"/>
    <property type="project" value="UniProtKB-SubCell"/>
</dbReference>
<evidence type="ECO:0000256" key="4">
    <source>
        <dbReference type="ARBA" id="ARBA00022475"/>
    </source>
</evidence>
<dbReference type="AlphaFoldDB" id="N8S650"/>
<dbReference type="PATRIC" id="fig|520709.3.peg.4043"/>
<evidence type="ECO:0000256" key="3">
    <source>
        <dbReference type="ARBA" id="ARBA00022448"/>
    </source>
</evidence>
<dbReference type="Proteomes" id="UP000013065">
    <property type="component" value="Unassembled WGS sequence"/>
</dbReference>